<proteinExistence type="predicted"/>
<reference evidence="1" key="1">
    <citation type="journal article" date="2020" name="Stud. Mycol.">
        <title>101 Dothideomycetes genomes: a test case for predicting lifestyles and emergence of pathogens.</title>
        <authorList>
            <person name="Haridas S."/>
            <person name="Albert R."/>
            <person name="Binder M."/>
            <person name="Bloem J."/>
            <person name="Labutti K."/>
            <person name="Salamov A."/>
            <person name="Andreopoulos B."/>
            <person name="Baker S."/>
            <person name="Barry K."/>
            <person name="Bills G."/>
            <person name="Bluhm B."/>
            <person name="Cannon C."/>
            <person name="Castanera R."/>
            <person name="Culley D."/>
            <person name="Daum C."/>
            <person name="Ezra D."/>
            <person name="Gonzalez J."/>
            <person name="Henrissat B."/>
            <person name="Kuo A."/>
            <person name="Liang C."/>
            <person name="Lipzen A."/>
            <person name="Lutzoni F."/>
            <person name="Magnuson J."/>
            <person name="Mondo S."/>
            <person name="Nolan M."/>
            <person name="Ohm R."/>
            <person name="Pangilinan J."/>
            <person name="Park H.-J."/>
            <person name="Ramirez L."/>
            <person name="Alfaro M."/>
            <person name="Sun H."/>
            <person name="Tritt A."/>
            <person name="Yoshinaga Y."/>
            <person name="Zwiers L.-H."/>
            <person name="Turgeon B."/>
            <person name="Goodwin S."/>
            <person name="Spatafora J."/>
            <person name="Crous P."/>
            <person name="Grigoriev I."/>
        </authorList>
    </citation>
    <scope>NUCLEOTIDE SEQUENCE</scope>
    <source>
        <strain evidence="1">CBS 525.71</strain>
    </source>
</reference>
<keyword evidence="2" id="KW-1185">Reference proteome</keyword>
<evidence type="ECO:0000313" key="2">
    <source>
        <dbReference type="Proteomes" id="UP000799754"/>
    </source>
</evidence>
<gene>
    <name evidence="1" type="ORF">BU25DRAFT_450492</name>
</gene>
<comment type="caution">
    <text evidence="1">The sequence shown here is derived from an EMBL/GenBank/DDBJ whole genome shotgun (WGS) entry which is preliminary data.</text>
</comment>
<accession>A0ACB6RSJ6</accession>
<evidence type="ECO:0000313" key="1">
    <source>
        <dbReference type="EMBL" id="KAF2624754.1"/>
    </source>
</evidence>
<protein>
    <submittedName>
        <fullName evidence="1">Uncharacterized protein</fullName>
    </submittedName>
</protein>
<organism evidence="1 2">
    <name type="scientific">Macroventuria anomochaeta</name>
    <dbReference type="NCBI Taxonomy" id="301207"/>
    <lineage>
        <taxon>Eukaryota</taxon>
        <taxon>Fungi</taxon>
        <taxon>Dikarya</taxon>
        <taxon>Ascomycota</taxon>
        <taxon>Pezizomycotina</taxon>
        <taxon>Dothideomycetes</taxon>
        <taxon>Pleosporomycetidae</taxon>
        <taxon>Pleosporales</taxon>
        <taxon>Pleosporineae</taxon>
        <taxon>Didymellaceae</taxon>
        <taxon>Macroventuria</taxon>
    </lineage>
</organism>
<dbReference type="Proteomes" id="UP000799754">
    <property type="component" value="Unassembled WGS sequence"/>
</dbReference>
<sequence length="660" mass="71059">MGNTPSTPPPLVSINAPGNDVLVPYGTSLYAIPPLTPGYHPPHAHGNCKGAGCQGASSCHASAPRGPVYTRVGTRPRRQRHGHTEPDVNIREYEYEEDSRSTELGELPETVRMRKGSKMQGPRQHGGRRGMPGPYDGDPRPSSAPVGYMGMRGGQGYPGMHPGVEDMGVGMGMDPSVMRPGMYPGVYPTGPGMPPHMSVPPQYASHESMHRYPPGMGGMHSANPYAAHPPRPPPPSTSSPPPSPKRISPAVQAAIDAAVQKSAEMAGKSRSTPTRSRTSPAALAKDKNNEWGEGIDTCICTTDCKCRKGERAAGWYEGVADIDGEEVPVRGKLNTRWVLVDDLGKDCGDHTDCKKSSSSSSTSSDTETSQSKSKKKKSDKKKSEKISNAGKLEDLQAEIDKMKKPAGLKQGPSPYTGHGPGLGPSDMEGWHPEMMQQLRMMEMSGDPYRMGRVNGMDATGAMQGKFNPMTMRNLRGPRMPPRPGMRRRYEDDGFVENYEDMGGASPGNPYAHPSAMSAKRRNKDSMQPKGRTGFGLRGGLFDSDSEPSTAIRKNTSKRGGGTLGGRLARSGRNRPHFEFDDTSVSFGPRRQSGMESFGTDEDGEPPMYNLPKRGVGDRDEGASPRNGRSRISPPGGRGGVRSGRTVGKQARAETDDDEDY</sequence>
<dbReference type="EMBL" id="MU006729">
    <property type="protein sequence ID" value="KAF2624754.1"/>
    <property type="molecule type" value="Genomic_DNA"/>
</dbReference>
<name>A0ACB6RSJ6_9PLEO</name>